<gene>
    <name evidence="3" type="ORF">NCGR_LOCUS50342</name>
</gene>
<keyword evidence="4" id="KW-1185">Reference proteome</keyword>
<keyword evidence="2" id="KW-1133">Transmembrane helix</keyword>
<dbReference type="AlphaFoldDB" id="A0A811RA38"/>
<evidence type="ECO:0000313" key="3">
    <source>
        <dbReference type="EMBL" id="CAD6267037.1"/>
    </source>
</evidence>
<dbReference type="EMBL" id="CAJGYO010000014">
    <property type="protein sequence ID" value="CAD6267037.1"/>
    <property type="molecule type" value="Genomic_DNA"/>
</dbReference>
<keyword evidence="2" id="KW-0812">Transmembrane</keyword>
<evidence type="ECO:0000313" key="4">
    <source>
        <dbReference type="Proteomes" id="UP000604825"/>
    </source>
</evidence>
<reference evidence="3" key="1">
    <citation type="submission" date="2020-10" db="EMBL/GenBank/DDBJ databases">
        <authorList>
            <person name="Han B."/>
            <person name="Lu T."/>
            <person name="Zhao Q."/>
            <person name="Huang X."/>
            <person name="Zhao Y."/>
        </authorList>
    </citation>
    <scope>NUCLEOTIDE SEQUENCE</scope>
</reference>
<evidence type="ECO:0000256" key="2">
    <source>
        <dbReference type="SAM" id="Phobius"/>
    </source>
</evidence>
<keyword evidence="2" id="KW-0472">Membrane</keyword>
<protein>
    <submittedName>
        <fullName evidence="3">Uncharacterized protein</fullName>
    </submittedName>
</protein>
<organism evidence="3 4">
    <name type="scientific">Miscanthus lutarioriparius</name>
    <dbReference type="NCBI Taxonomy" id="422564"/>
    <lineage>
        <taxon>Eukaryota</taxon>
        <taxon>Viridiplantae</taxon>
        <taxon>Streptophyta</taxon>
        <taxon>Embryophyta</taxon>
        <taxon>Tracheophyta</taxon>
        <taxon>Spermatophyta</taxon>
        <taxon>Magnoliopsida</taxon>
        <taxon>Liliopsida</taxon>
        <taxon>Poales</taxon>
        <taxon>Poaceae</taxon>
        <taxon>PACMAD clade</taxon>
        <taxon>Panicoideae</taxon>
        <taxon>Andropogonodae</taxon>
        <taxon>Andropogoneae</taxon>
        <taxon>Saccharinae</taxon>
        <taxon>Miscanthus</taxon>
    </lineage>
</organism>
<sequence>MASIRYRAAPVLQAAARSDEVARADPTRWLGAERIQDEELAQHQVSMLLFLALACGIAVFGTQVLMPFTGSGNNELISSANTYAQVKQQASKSVRKASKLPEGVSAGGEKS</sequence>
<name>A0A811RA38_9POAL</name>
<dbReference type="OrthoDB" id="807556at2759"/>
<comment type="caution">
    <text evidence="3">The sequence shown here is derived from an EMBL/GenBank/DDBJ whole genome shotgun (WGS) entry which is preliminary data.</text>
</comment>
<proteinExistence type="predicted"/>
<feature type="region of interest" description="Disordered" evidence="1">
    <location>
        <begin position="92"/>
        <end position="111"/>
    </location>
</feature>
<accession>A0A811RA38</accession>
<dbReference type="Proteomes" id="UP000604825">
    <property type="component" value="Unassembled WGS sequence"/>
</dbReference>
<feature type="transmembrane region" description="Helical" evidence="2">
    <location>
        <begin position="48"/>
        <end position="68"/>
    </location>
</feature>
<evidence type="ECO:0000256" key="1">
    <source>
        <dbReference type="SAM" id="MobiDB-lite"/>
    </source>
</evidence>